<keyword evidence="6" id="KW-1185">Reference proteome</keyword>
<dbReference type="InterPro" id="IPR011990">
    <property type="entry name" value="TPR-like_helical_dom_sf"/>
</dbReference>
<feature type="signal peptide" evidence="4">
    <location>
        <begin position="1"/>
        <end position="20"/>
    </location>
</feature>
<keyword evidence="4" id="KW-0732">Signal</keyword>
<dbReference type="InterPro" id="IPR050498">
    <property type="entry name" value="Ycf3"/>
</dbReference>
<evidence type="ECO:0000256" key="1">
    <source>
        <dbReference type="ARBA" id="ARBA00022737"/>
    </source>
</evidence>
<organism evidence="5 6">
    <name type="scientific">Sphingomonas montanisoli</name>
    <dbReference type="NCBI Taxonomy" id="2606412"/>
    <lineage>
        <taxon>Bacteria</taxon>
        <taxon>Pseudomonadati</taxon>
        <taxon>Pseudomonadota</taxon>
        <taxon>Alphaproteobacteria</taxon>
        <taxon>Sphingomonadales</taxon>
        <taxon>Sphingomonadaceae</taxon>
        <taxon>Sphingomonas</taxon>
    </lineage>
</organism>
<proteinExistence type="predicted"/>
<dbReference type="Gene3D" id="1.25.40.10">
    <property type="entry name" value="Tetratricopeptide repeat domain"/>
    <property type="match status" value="2"/>
</dbReference>
<dbReference type="PANTHER" id="PTHR44858:SF1">
    <property type="entry name" value="UDP-N-ACETYLGLUCOSAMINE--PEPTIDE N-ACETYLGLUCOSAMINYLTRANSFERASE SPINDLY-RELATED"/>
    <property type="match status" value="1"/>
</dbReference>
<evidence type="ECO:0000256" key="2">
    <source>
        <dbReference type="ARBA" id="ARBA00022803"/>
    </source>
</evidence>
<protein>
    <submittedName>
        <fullName evidence="5">Tetratricopeptide repeat protein</fullName>
    </submittedName>
</protein>
<comment type="caution">
    <text evidence="5">The sequence shown here is derived from an EMBL/GenBank/DDBJ whole genome shotgun (WGS) entry which is preliminary data.</text>
</comment>
<evidence type="ECO:0000313" key="5">
    <source>
        <dbReference type="EMBL" id="TZG29292.1"/>
    </source>
</evidence>
<reference evidence="5 6" key="1">
    <citation type="submission" date="2019-08" db="EMBL/GenBank/DDBJ databases">
        <authorList>
            <person name="Wang G."/>
            <person name="Xu Z."/>
        </authorList>
    </citation>
    <scope>NUCLEOTIDE SEQUENCE [LARGE SCALE GENOMIC DNA]</scope>
    <source>
        <strain evidence="5 6">ZX</strain>
    </source>
</reference>
<dbReference type="Pfam" id="PF13432">
    <property type="entry name" value="TPR_16"/>
    <property type="match status" value="1"/>
</dbReference>
<dbReference type="AlphaFoldDB" id="A0A5D9CDN1"/>
<evidence type="ECO:0000256" key="3">
    <source>
        <dbReference type="PROSITE-ProRule" id="PRU00339"/>
    </source>
</evidence>
<dbReference type="Proteomes" id="UP000322077">
    <property type="component" value="Unassembled WGS sequence"/>
</dbReference>
<dbReference type="SMART" id="SM00028">
    <property type="entry name" value="TPR"/>
    <property type="match status" value="4"/>
</dbReference>
<dbReference type="PROSITE" id="PS50005">
    <property type="entry name" value="TPR"/>
    <property type="match status" value="2"/>
</dbReference>
<evidence type="ECO:0000256" key="4">
    <source>
        <dbReference type="SAM" id="SignalP"/>
    </source>
</evidence>
<feature type="repeat" description="TPR" evidence="3">
    <location>
        <begin position="290"/>
        <end position="323"/>
    </location>
</feature>
<gene>
    <name evidence="5" type="ORF">FYJ91_03955</name>
</gene>
<feature type="repeat" description="TPR" evidence="3">
    <location>
        <begin position="122"/>
        <end position="155"/>
    </location>
</feature>
<evidence type="ECO:0000313" key="6">
    <source>
        <dbReference type="Proteomes" id="UP000322077"/>
    </source>
</evidence>
<sequence>MTMRLLFLVLAGAIEIAANAAEPSSGSFAAPDPPMPTDFTVDFAKANDPWSLDSAGYAERAAALFRIGDLTGALSASASATALAPRNIDMYLLRANILRRLKRDEDALKEAAAAQAAAPDLAYAQLAAAAIYSKLDRIADAVKAYDRAIAIRPDASAYLNRALKRPKADVAGRTADIDAVLKLDPSSINGLEAKALLQTERNDHAGAVATWSVVMERMPGYLVPIVRRGISRMRAGDSAGGRRDFAQARALATSAPALNELCWMLAVVGVGLETALAACDAAVRLAPDQASYIDSRAFVLLRLGRLDDAISAYDTALAMTPTKPSSLYGRSVAWARKGDGVRADIVLAAALKADPDVRDRFEGYGIAR</sequence>
<dbReference type="InterPro" id="IPR019734">
    <property type="entry name" value="TPR_rpt"/>
</dbReference>
<name>A0A5D9CDN1_9SPHN</name>
<dbReference type="PANTHER" id="PTHR44858">
    <property type="entry name" value="TETRATRICOPEPTIDE REPEAT PROTEIN 6"/>
    <property type="match status" value="1"/>
</dbReference>
<keyword evidence="2 3" id="KW-0802">TPR repeat</keyword>
<dbReference type="EMBL" id="VTOU01000001">
    <property type="protein sequence ID" value="TZG29292.1"/>
    <property type="molecule type" value="Genomic_DNA"/>
</dbReference>
<feature type="chain" id="PRO_5022943764" evidence="4">
    <location>
        <begin position="21"/>
        <end position="368"/>
    </location>
</feature>
<accession>A0A5D9CDN1</accession>
<dbReference type="SUPFAM" id="SSF48452">
    <property type="entry name" value="TPR-like"/>
    <property type="match status" value="1"/>
</dbReference>
<keyword evidence="1" id="KW-0677">Repeat</keyword>